<evidence type="ECO:0000256" key="3">
    <source>
        <dbReference type="ARBA" id="ARBA00022676"/>
    </source>
</evidence>
<dbReference type="InterPro" id="IPR023031">
    <property type="entry name" value="OPRT"/>
</dbReference>
<comment type="function">
    <text evidence="6">Catalyzes the transfer of a ribosyl phosphate group from 5-phosphoribose 1-diphosphate to orotate, leading to the formation of orotidine monophosphate (OMP).</text>
</comment>
<accession>A0A2H0YPW6</accession>
<sequence length="216" mass="23284">MDEKEVLGELNRVGAIISDTHIVYTSGKHGTRYMNKDALYPHVGLTSRLCREIALEISDYFLGEPSIEAVVAPAIGGVILCTWVAYWLSELTGKEVLALYAEKNQALDLFEFNRGYGRLVTGRRILVLEDVLTTGGSAKKVIGAVRALGGNVIGVAAQCNRGGVTTKDLADPPMLFSLVNITMEAWAGEDCPMCKAGIPINTEVGKGKEFLASQVH</sequence>
<dbReference type="GO" id="GO:0044205">
    <property type="term" value="P:'de novo' UMP biosynthetic process"/>
    <property type="evidence" value="ECO:0007669"/>
    <property type="project" value="UniProtKB-UniRule"/>
</dbReference>
<dbReference type="InterPro" id="IPR000836">
    <property type="entry name" value="PRTase_dom"/>
</dbReference>
<keyword evidence="6" id="KW-0460">Magnesium</keyword>
<dbReference type="Pfam" id="PF00156">
    <property type="entry name" value="Pribosyltran"/>
    <property type="match status" value="1"/>
</dbReference>
<evidence type="ECO:0000256" key="2">
    <source>
        <dbReference type="ARBA" id="ARBA00011971"/>
    </source>
</evidence>
<evidence type="ECO:0000313" key="8">
    <source>
        <dbReference type="EMBL" id="PIS40518.1"/>
    </source>
</evidence>
<organism evidence="8 9">
    <name type="scientific">Candidatus Kerfeldbacteria bacterium CG08_land_8_20_14_0_20_43_14</name>
    <dbReference type="NCBI Taxonomy" id="2014246"/>
    <lineage>
        <taxon>Bacteria</taxon>
        <taxon>Candidatus Kerfeldiibacteriota</taxon>
    </lineage>
</organism>
<comment type="catalytic activity">
    <reaction evidence="6">
        <text>orotidine 5'-phosphate + diphosphate = orotate + 5-phospho-alpha-D-ribose 1-diphosphate</text>
        <dbReference type="Rhea" id="RHEA:10380"/>
        <dbReference type="ChEBI" id="CHEBI:30839"/>
        <dbReference type="ChEBI" id="CHEBI:33019"/>
        <dbReference type="ChEBI" id="CHEBI:57538"/>
        <dbReference type="ChEBI" id="CHEBI:58017"/>
        <dbReference type="EC" id="2.4.2.10"/>
    </reaction>
</comment>
<comment type="caution">
    <text evidence="6">Lacks conserved residue(s) required for the propagation of feature annotation.</text>
</comment>
<feature type="binding site" evidence="6">
    <location>
        <position position="133"/>
    </location>
    <ligand>
        <name>orotate</name>
        <dbReference type="ChEBI" id="CHEBI:30839"/>
    </ligand>
</feature>
<dbReference type="UniPathway" id="UPA00070">
    <property type="reaction ID" value="UER00119"/>
</dbReference>
<protein>
    <recommendedName>
        <fullName evidence="2 6">Orotate phosphoribosyltransferase</fullName>
        <shortName evidence="6">OPRT</shortName>
        <shortName evidence="6">OPRTase</shortName>
        <ecNumber evidence="2 6">2.4.2.10</ecNumber>
    </recommendedName>
</protein>
<feature type="binding site" description="in other chain" evidence="6">
    <location>
        <begin position="129"/>
        <end position="137"/>
    </location>
    <ligand>
        <name>5-phospho-alpha-D-ribose 1-diphosphate</name>
        <dbReference type="ChEBI" id="CHEBI:58017"/>
        <note>ligand shared between dimeric partners</note>
    </ligand>
</feature>
<dbReference type="CDD" id="cd06223">
    <property type="entry name" value="PRTases_typeI"/>
    <property type="match status" value="1"/>
</dbReference>
<evidence type="ECO:0000256" key="1">
    <source>
        <dbReference type="ARBA" id="ARBA00004889"/>
    </source>
</evidence>
<name>A0A2H0YPW6_9BACT</name>
<evidence type="ECO:0000256" key="6">
    <source>
        <dbReference type="HAMAP-Rule" id="MF_01208"/>
    </source>
</evidence>
<gene>
    <name evidence="6" type="primary">pyrE</name>
    <name evidence="8" type="ORF">COT26_02940</name>
</gene>
<comment type="cofactor">
    <cofactor evidence="6">
        <name>Mg(2+)</name>
        <dbReference type="ChEBI" id="CHEBI:18420"/>
    </cofactor>
</comment>
<dbReference type="SUPFAM" id="SSF53271">
    <property type="entry name" value="PRTase-like"/>
    <property type="match status" value="1"/>
</dbReference>
<feature type="binding site" evidence="6">
    <location>
        <position position="161"/>
    </location>
    <ligand>
        <name>orotate</name>
        <dbReference type="ChEBI" id="CHEBI:30839"/>
    </ligand>
</feature>
<comment type="caution">
    <text evidence="8">The sequence shown here is derived from an EMBL/GenBank/DDBJ whole genome shotgun (WGS) entry which is preliminary data.</text>
</comment>
<dbReference type="HAMAP" id="MF_01208">
    <property type="entry name" value="PyrE"/>
    <property type="match status" value="1"/>
</dbReference>
<comment type="subunit">
    <text evidence="6">Homodimer.</text>
</comment>
<dbReference type="GO" id="GO:0000287">
    <property type="term" value="F:magnesium ion binding"/>
    <property type="evidence" value="ECO:0007669"/>
    <property type="project" value="UniProtKB-UniRule"/>
</dbReference>
<dbReference type="GO" id="GO:0004588">
    <property type="term" value="F:orotate phosphoribosyltransferase activity"/>
    <property type="evidence" value="ECO:0007669"/>
    <property type="project" value="UniProtKB-UniRule"/>
</dbReference>
<proteinExistence type="inferred from homology"/>
<dbReference type="EMBL" id="PEXW01000066">
    <property type="protein sequence ID" value="PIS40518.1"/>
    <property type="molecule type" value="Genomic_DNA"/>
</dbReference>
<keyword evidence="3 6" id="KW-0328">Glycosyltransferase</keyword>
<evidence type="ECO:0000259" key="7">
    <source>
        <dbReference type="Pfam" id="PF00156"/>
    </source>
</evidence>
<feature type="domain" description="Phosphoribosyltransferase" evidence="7">
    <location>
        <begin position="48"/>
        <end position="182"/>
    </location>
</feature>
<comment type="similarity">
    <text evidence="6">Belongs to the purine/pyrimidine phosphoribosyltransferase family. PyrE subfamily.</text>
</comment>
<dbReference type="AlphaFoldDB" id="A0A2H0YPW6"/>
<evidence type="ECO:0000256" key="5">
    <source>
        <dbReference type="ARBA" id="ARBA00022975"/>
    </source>
</evidence>
<dbReference type="Gene3D" id="3.40.50.2020">
    <property type="match status" value="1"/>
</dbReference>
<dbReference type="Proteomes" id="UP000236845">
    <property type="component" value="Unassembled WGS sequence"/>
</dbReference>
<dbReference type="EC" id="2.4.2.10" evidence="2 6"/>
<reference evidence="9" key="1">
    <citation type="submission" date="2017-09" db="EMBL/GenBank/DDBJ databases">
        <title>Depth-based differentiation of microbial function through sediment-hosted aquifers and enrichment of novel symbionts in the deep terrestrial subsurface.</title>
        <authorList>
            <person name="Probst A.J."/>
            <person name="Ladd B."/>
            <person name="Jarett J.K."/>
            <person name="Geller-Mcgrath D.E."/>
            <person name="Sieber C.M.K."/>
            <person name="Emerson J.B."/>
            <person name="Anantharaman K."/>
            <person name="Thomas B.C."/>
            <person name="Malmstrom R."/>
            <person name="Stieglmeier M."/>
            <person name="Klingl A."/>
            <person name="Woyke T."/>
            <person name="Ryan C.M."/>
            <person name="Banfield J.F."/>
        </authorList>
    </citation>
    <scope>NUCLEOTIDE SEQUENCE [LARGE SCALE GENOMIC DNA]</scope>
</reference>
<keyword evidence="5 6" id="KW-0665">Pyrimidine biosynthesis</keyword>
<dbReference type="InterPro" id="IPR029057">
    <property type="entry name" value="PRTase-like"/>
</dbReference>
<comment type="pathway">
    <text evidence="1 6">Pyrimidine metabolism; UMP biosynthesis via de novo pathway; UMP from orotate: step 1/2.</text>
</comment>
<evidence type="ECO:0000256" key="4">
    <source>
        <dbReference type="ARBA" id="ARBA00022679"/>
    </source>
</evidence>
<evidence type="ECO:0000313" key="9">
    <source>
        <dbReference type="Proteomes" id="UP000236845"/>
    </source>
</evidence>
<keyword evidence="4 6" id="KW-0808">Transferase</keyword>